<gene>
    <name evidence="1" type="ORF">MELLADRAFT_100986</name>
</gene>
<dbReference type="HOGENOM" id="CLU_166284_0_0_1"/>
<dbReference type="AlphaFoldDB" id="F4R383"/>
<accession>F4R383</accession>
<dbReference type="OrthoDB" id="2503998at2759"/>
<dbReference type="KEGG" id="mlr:MELLADRAFT_100986"/>
<dbReference type="VEuPathDB" id="FungiDB:MELLADRAFT_100986"/>
<reference evidence="2" key="1">
    <citation type="journal article" date="2011" name="Proc. Natl. Acad. Sci. U.S.A.">
        <title>Obligate biotrophy features unraveled by the genomic analysis of rust fungi.</title>
        <authorList>
            <person name="Duplessis S."/>
            <person name="Cuomo C.A."/>
            <person name="Lin Y.-C."/>
            <person name="Aerts A."/>
            <person name="Tisserant E."/>
            <person name="Veneault-Fourrey C."/>
            <person name="Joly D.L."/>
            <person name="Hacquard S."/>
            <person name="Amselem J."/>
            <person name="Cantarel B.L."/>
            <person name="Chiu R."/>
            <person name="Coutinho P.M."/>
            <person name="Feau N."/>
            <person name="Field M."/>
            <person name="Frey P."/>
            <person name="Gelhaye E."/>
            <person name="Goldberg J."/>
            <person name="Grabherr M.G."/>
            <person name="Kodira C.D."/>
            <person name="Kohler A."/>
            <person name="Kuees U."/>
            <person name="Lindquist E.A."/>
            <person name="Lucas S.M."/>
            <person name="Mago R."/>
            <person name="Mauceli E."/>
            <person name="Morin E."/>
            <person name="Murat C."/>
            <person name="Pangilinan J.L."/>
            <person name="Park R."/>
            <person name="Pearson M."/>
            <person name="Quesneville H."/>
            <person name="Rouhier N."/>
            <person name="Sakthikumar S."/>
            <person name="Salamov A.A."/>
            <person name="Schmutz J."/>
            <person name="Selles B."/>
            <person name="Shapiro H."/>
            <person name="Tanguay P."/>
            <person name="Tuskan G.A."/>
            <person name="Henrissat B."/>
            <person name="Van de Peer Y."/>
            <person name="Rouze P."/>
            <person name="Ellis J.G."/>
            <person name="Dodds P.N."/>
            <person name="Schein J.E."/>
            <person name="Zhong S."/>
            <person name="Hamelin R.C."/>
            <person name="Grigoriev I.V."/>
            <person name="Szabo L.J."/>
            <person name="Martin F."/>
        </authorList>
    </citation>
    <scope>NUCLEOTIDE SEQUENCE [LARGE SCALE GENOMIC DNA]</scope>
    <source>
        <strain evidence="2">98AG31 / pathotype 3-4-7</strain>
    </source>
</reference>
<proteinExistence type="predicted"/>
<evidence type="ECO:0000313" key="1">
    <source>
        <dbReference type="EMBL" id="EGG12583.1"/>
    </source>
</evidence>
<dbReference type="Proteomes" id="UP000001072">
    <property type="component" value="Unassembled WGS sequence"/>
</dbReference>
<name>F4R383_MELLP</name>
<organism evidence="2">
    <name type="scientific">Melampsora larici-populina (strain 98AG31 / pathotype 3-4-7)</name>
    <name type="common">Poplar leaf rust fungus</name>
    <dbReference type="NCBI Taxonomy" id="747676"/>
    <lineage>
        <taxon>Eukaryota</taxon>
        <taxon>Fungi</taxon>
        <taxon>Dikarya</taxon>
        <taxon>Basidiomycota</taxon>
        <taxon>Pucciniomycotina</taxon>
        <taxon>Pucciniomycetes</taxon>
        <taxon>Pucciniales</taxon>
        <taxon>Melampsoraceae</taxon>
        <taxon>Melampsora</taxon>
    </lineage>
</organism>
<dbReference type="RefSeq" id="XP_007403521.1">
    <property type="nucleotide sequence ID" value="XM_007403459.1"/>
</dbReference>
<evidence type="ECO:0000313" key="2">
    <source>
        <dbReference type="Proteomes" id="UP000001072"/>
    </source>
</evidence>
<keyword evidence="2" id="KW-1185">Reference proteome</keyword>
<protein>
    <submittedName>
        <fullName evidence="1">Uncharacterized protein</fullName>
    </submittedName>
</protein>
<dbReference type="EMBL" id="GL883090">
    <property type="protein sequence ID" value="EGG12583.1"/>
    <property type="molecule type" value="Genomic_DNA"/>
</dbReference>
<dbReference type="GeneID" id="18921245"/>
<sequence>MSSASTLNNILNPTVIKLQTEDSEQLFKQFGRSISTLYNHGIARNRITTNGPKVALGKRKRGDMFAIGMRAGYWKGVFGDCGGVVEMVWATDVEHQTTESTTHGAKGDRVNP</sequence>
<dbReference type="InParanoid" id="F4R383"/>